<sequence length="118" mass="13491">MSKFMKKAFIADADVNEAEVIHATVDIELLQEACDVSWLALTKYRTEGEMARFIKQCFDRDHGASWQCIVGKTFGSYVSVDSKFFVHIHIGRTAILLYKTYAKGEYEKIADCLEDRIV</sequence>
<reference evidence="2" key="1">
    <citation type="submission" date="2022-11" db="UniProtKB">
        <authorList>
            <consortium name="WormBaseParasite"/>
        </authorList>
    </citation>
    <scope>IDENTIFICATION</scope>
</reference>
<dbReference type="Proteomes" id="UP000887579">
    <property type="component" value="Unplaced"/>
</dbReference>
<proteinExistence type="predicted"/>
<name>A0AC34GPT8_9BILA</name>
<evidence type="ECO:0000313" key="1">
    <source>
        <dbReference type="Proteomes" id="UP000887579"/>
    </source>
</evidence>
<dbReference type="WBParaSite" id="ES5_v2.g6323.t1">
    <property type="protein sequence ID" value="ES5_v2.g6323.t1"/>
    <property type="gene ID" value="ES5_v2.g6323"/>
</dbReference>
<protein>
    <submittedName>
        <fullName evidence="2">Dynein light chain</fullName>
    </submittedName>
</protein>
<evidence type="ECO:0000313" key="2">
    <source>
        <dbReference type="WBParaSite" id="ES5_v2.g6323.t1"/>
    </source>
</evidence>
<accession>A0AC34GPT8</accession>
<organism evidence="1 2">
    <name type="scientific">Panagrolaimus sp. ES5</name>
    <dbReference type="NCBI Taxonomy" id="591445"/>
    <lineage>
        <taxon>Eukaryota</taxon>
        <taxon>Metazoa</taxon>
        <taxon>Ecdysozoa</taxon>
        <taxon>Nematoda</taxon>
        <taxon>Chromadorea</taxon>
        <taxon>Rhabditida</taxon>
        <taxon>Tylenchina</taxon>
        <taxon>Panagrolaimomorpha</taxon>
        <taxon>Panagrolaimoidea</taxon>
        <taxon>Panagrolaimidae</taxon>
        <taxon>Panagrolaimus</taxon>
    </lineage>
</organism>